<dbReference type="Pfam" id="PF00067">
    <property type="entry name" value="p450"/>
    <property type="match status" value="2"/>
</dbReference>
<dbReference type="SUPFAM" id="SSF48264">
    <property type="entry name" value="Cytochrome P450"/>
    <property type="match status" value="1"/>
</dbReference>
<dbReference type="PRINTS" id="PR00359">
    <property type="entry name" value="BP450"/>
</dbReference>
<dbReference type="PANTHER" id="PTHR46696:SF1">
    <property type="entry name" value="CYTOCHROME P450 YJIB-RELATED"/>
    <property type="match status" value="1"/>
</dbReference>
<sequence>MSGGGPGPFRTADVDVADPYPCYRRYREEDPVHRGEDGWYLFRHADVARVLSSRRYGRGGPPARLPEDCPHLHRTVANWMVFMDPPRHTRVRALVAKALTPRIVEGLRPRIGELAGGLVAELAAQGEADLVDGFAAPFPILVISELLGVPKEDRPWFRARAVDLQQATSARVARRPDAFAVAERAAREFGAYFRAEFARRRAEAADGGTDLIAALLAEQGRSGIDEDLLAGTCVHLLTAGHETTTNLLAKGLLALLAHPDRLERLRARPGSLPGAVEELVRYDSPVQMISRWTHEDDRVGGHIVRRGEKVTLVLGSANRDPARFPDPDRLDLHRDARRHTGFGLGIHYCVGAPLARAEAEIGLTALLAGLPGLALADEPVRWADDLVFHGPARMVVRAGGRPTGGPVRGPAREA</sequence>
<evidence type="ECO:0000313" key="3">
    <source>
        <dbReference type="EMBL" id="MBP2406077.1"/>
    </source>
</evidence>
<keyword evidence="4" id="KW-1185">Reference proteome</keyword>
<dbReference type="InterPro" id="IPR036396">
    <property type="entry name" value="Cyt_P450_sf"/>
</dbReference>
<keyword evidence="2" id="KW-0349">Heme</keyword>
<dbReference type="EMBL" id="JAGIOH010000001">
    <property type="protein sequence ID" value="MBP2406077.1"/>
    <property type="molecule type" value="Genomic_DNA"/>
</dbReference>
<dbReference type="Gene3D" id="1.10.630.10">
    <property type="entry name" value="Cytochrome P450"/>
    <property type="match status" value="1"/>
</dbReference>
<name>A0ABS4YCC8_9ACTN</name>
<dbReference type="InterPro" id="IPR002397">
    <property type="entry name" value="Cyt_P450_B"/>
</dbReference>
<reference evidence="3 4" key="1">
    <citation type="submission" date="2021-03" db="EMBL/GenBank/DDBJ databases">
        <title>Sequencing the genomes of 1000 actinobacteria strains.</title>
        <authorList>
            <person name="Klenk H.-P."/>
        </authorList>
    </citation>
    <scope>NUCLEOTIDE SEQUENCE [LARGE SCALE GENOMIC DNA]</scope>
    <source>
        <strain evidence="3 4">DSM 41480</strain>
    </source>
</reference>
<dbReference type="CDD" id="cd20625">
    <property type="entry name" value="CYP164-like"/>
    <property type="match status" value="1"/>
</dbReference>
<evidence type="ECO:0000256" key="2">
    <source>
        <dbReference type="RuleBase" id="RU000461"/>
    </source>
</evidence>
<keyword evidence="2" id="KW-0408">Iron</keyword>
<dbReference type="Proteomes" id="UP001519291">
    <property type="component" value="Unassembled WGS sequence"/>
</dbReference>
<organism evidence="3 4">
    <name type="scientific">Streptomyces syringium</name>
    <dbReference type="NCBI Taxonomy" id="76729"/>
    <lineage>
        <taxon>Bacteria</taxon>
        <taxon>Bacillati</taxon>
        <taxon>Actinomycetota</taxon>
        <taxon>Actinomycetes</taxon>
        <taxon>Kitasatosporales</taxon>
        <taxon>Streptomycetaceae</taxon>
        <taxon>Streptomyces</taxon>
    </lineage>
</organism>
<accession>A0ABS4YCC8</accession>
<dbReference type="GeneID" id="91572400"/>
<proteinExistence type="inferred from homology"/>
<dbReference type="RefSeq" id="WP_209517498.1">
    <property type="nucleotide sequence ID" value="NZ_JAGIOH010000001.1"/>
</dbReference>
<keyword evidence="2" id="KW-0479">Metal-binding</keyword>
<comment type="caution">
    <text evidence="3">The sequence shown here is derived from an EMBL/GenBank/DDBJ whole genome shotgun (WGS) entry which is preliminary data.</text>
</comment>
<gene>
    <name evidence="3" type="ORF">JO379_005546</name>
</gene>
<protein>
    <submittedName>
        <fullName evidence="3">Cytochrome P450</fullName>
    </submittedName>
</protein>
<dbReference type="InterPro" id="IPR017972">
    <property type="entry name" value="Cyt_P450_CS"/>
</dbReference>
<dbReference type="PANTHER" id="PTHR46696">
    <property type="entry name" value="P450, PUTATIVE (EUROFUNG)-RELATED"/>
    <property type="match status" value="1"/>
</dbReference>
<keyword evidence="2" id="KW-0560">Oxidoreductase</keyword>
<keyword evidence="2" id="KW-0503">Monooxygenase</keyword>
<comment type="similarity">
    <text evidence="1 2">Belongs to the cytochrome P450 family.</text>
</comment>
<evidence type="ECO:0000256" key="1">
    <source>
        <dbReference type="ARBA" id="ARBA00010617"/>
    </source>
</evidence>
<dbReference type="PROSITE" id="PS00086">
    <property type="entry name" value="CYTOCHROME_P450"/>
    <property type="match status" value="1"/>
</dbReference>
<evidence type="ECO:0000313" key="4">
    <source>
        <dbReference type="Proteomes" id="UP001519291"/>
    </source>
</evidence>
<dbReference type="InterPro" id="IPR001128">
    <property type="entry name" value="Cyt_P450"/>
</dbReference>